<evidence type="ECO:0000256" key="1">
    <source>
        <dbReference type="SAM" id="Phobius"/>
    </source>
</evidence>
<feature type="chain" id="PRO_5032707207" evidence="2">
    <location>
        <begin position="26"/>
        <end position="121"/>
    </location>
</feature>
<evidence type="ECO:0000313" key="4">
    <source>
        <dbReference type="Proteomes" id="UP000649617"/>
    </source>
</evidence>
<sequence length="121" mass="14439">MIVNSGLQLALFFTVFFDMLQNPYSSTKVKEMVQWRALQGHSNSNFDSDNGYSLVNRLCQQKLWSFEQEEYKEMFEYLYMPMPGWILSVLAIIMWVLTMMAEYRRCCEQGLALWNLPRLKR</sequence>
<name>A0A812U1D7_SYMPI</name>
<feature type="non-terminal residue" evidence="3">
    <location>
        <position position="1"/>
    </location>
</feature>
<dbReference type="Proteomes" id="UP000649617">
    <property type="component" value="Unassembled WGS sequence"/>
</dbReference>
<reference evidence="3" key="1">
    <citation type="submission" date="2021-02" db="EMBL/GenBank/DDBJ databases">
        <authorList>
            <person name="Dougan E. K."/>
            <person name="Rhodes N."/>
            <person name="Thang M."/>
            <person name="Chan C."/>
        </authorList>
    </citation>
    <scope>NUCLEOTIDE SEQUENCE</scope>
</reference>
<protein>
    <submittedName>
        <fullName evidence="3">Uncharacterized protein</fullName>
    </submittedName>
</protein>
<comment type="caution">
    <text evidence="3">The sequence shown here is derived from an EMBL/GenBank/DDBJ whole genome shotgun (WGS) entry which is preliminary data.</text>
</comment>
<feature type="non-terminal residue" evidence="3">
    <location>
        <position position="121"/>
    </location>
</feature>
<dbReference type="EMBL" id="CAJNIZ010033825">
    <property type="protein sequence ID" value="CAE7548204.1"/>
    <property type="molecule type" value="Genomic_DNA"/>
</dbReference>
<accession>A0A812U1D7</accession>
<keyword evidence="4" id="KW-1185">Reference proteome</keyword>
<dbReference type="OrthoDB" id="407940at2759"/>
<dbReference type="AlphaFoldDB" id="A0A812U1D7"/>
<keyword evidence="2" id="KW-0732">Signal</keyword>
<evidence type="ECO:0000256" key="2">
    <source>
        <dbReference type="SAM" id="SignalP"/>
    </source>
</evidence>
<evidence type="ECO:0000313" key="3">
    <source>
        <dbReference type="EMBL" id="CAE7548204.1"/>
    </source>
</evidence>
<keyword evidence="1" id="KW-0472">Membrane</keyword>
<gene>
    <name evidence="3" type="ORF">SPIL2461_LOCUS14552</name>
</gene>
<proteinExistence type="predicted"/>
<keyword evidence="1" id="KW-1133">Transmembrane helix</keyword>
<organism evidence="3 4">
    <name type="scientific">Symbiodinium pilosum</name>
    <name type="common">Dinoflagellate</name>
    <dbReference type="NCBI Taxonomy" id="2952"/>
    <lineage>
        <taxon>Eukaryota</taxon>
        <taxon>Sar</taxon>
        <taxon>Alveolata</taxon>
        <taxon>Dinophyceae</taxon>
        <taxon>Suessiales</taxon>
        <taxon>Symbiodiniaceae</taxon>
        <taxon>Symbiodinium</taxon>
    </lineage>
</organism>
<feature type="transmembrane region" description="Helical" evidence="1">
    <location>
        <begin position="77"/>
        <end position="97"/>
    </location>
</feature>
<feature type="signal peptide" evidence="2">
    <location>
        <begin position="1"/>
        <end position="25"/>
    </location>
</feature>
<keyword evidence="1" id="KW-0812">Transmembrane</keyword>